<dbReference type="EMBL" id="AGWK01000035">
    <property type="protein sequence ID" value="EHO70172.1"/>
    <property type="molecule type" value="Genomic_DNA"/>
</dbReference>
<evidence type="ECO:0008006" key="4">
    <source>
        <dbReference type="Google" id="ProtNLM"/>
    </source>
</evidence>
<dbReference type="SUPFAM" id="SSF89392">
    <property type="entry name" value="Prokaryotic lipoproteins and lipoprotein localization factors"/>
    <property type="match status" value="1"/>
</dbReference>
<evidence type="ECO:0000313" key="2">
    <source>
        <dbReference type="EMBL" id="EHO70172.1"/>
    </source>
</evidence>
<dbReference type="STRING" id="883158.HMPREF9140_01206"/>
<dbReference type="Proteomes" id="UP000016023">
    <property type="component" value="Unassembled WGS sequence"/>
</dbReference>
<comment type="caution">
    <text evidence="2">The sequence shown here is derived from an EMBL/GenBank/DDBJ whole genome shotgun (WGS) entry which is preliminary data.</text>
</comment>
<dbReference type="eggNOG" id="COG2834">
    <property type="taxonomic scope" value="Bacteria"/>
</dbReference>
<evidence type="ECO:0000256" key="1">
    <source>
        <dbReference type="ARBA" id="ARBA00022729"/>
    </source>
</evidence>
<name>H1Q2R8_9BACT</name>
<dbReference type="PATRIC" id="fig|883158.3.peg.1214"/>
<dbReference type="Gene3D" id="2.50.20.10">
    <property type="entry name" value="Lipoprotein localisation LolA/LolB/LppX"/>
    <property type="match status" value="1"/>
</dbReference>
<dbReference type="AlphaFoldDB" id="H1Q2R8"/>
<dbReference type="Pfam" id="PF16584">
    <property type="entry name" value="LolA_2"/>
    <property type="match status" value="1"/>
</dbReference>
<dbReference type="InterPro" id="IPR004564">
    <property type="entry name" value="OM_lipoprot_carrier_LolA-like"/>
</dbReference>
<accession>H1Q2R8</accession>
<dbReference type="InterPro" id="IPR029046">
    <property type="entry name" value="LolA/LolB/LppX"/>
</dbReference>
<protein>
    <recommendedName>
        <fullName evidence="4">Outer membrane lipoprotein carrier protein LolA</fullName>
    </recommendedName>
</protein>
<gene>
    <name evidence="2" type="ORF">HMPREF9140_01206</name>
</gene>
<dbReference type="CDD" id="cd16325">
    <property type="entry name" value="LolA"/>
    <property type="match status" value="1"/>
</dbReference>
<reference evidence="2 3" key="1">
    <citation type="submission" date="2011-12" db="EMBL/GenBank/DDBJ databases">
        <title>The Genome Sequence of Prevotella micans F0438.</title>
        <authorList>
            <consortium name="The Broad Institute Genome Sequencing Platform"/>
            <person name="Earl A."/>
            <person name="Ward D."/>
            <person name="Feldgarden M."/>
            <person name="Gevers D."/>
            <person name="Izard J."/>
            <person name="Baranova O.V."/>
            <person name="Blanton J.M."/>
            <person name="Wade W.G."/>
            <person name="Dewhirst F.E."/>
            <person name="Young S.K."/>
            <person name="Zeng Q."/>
            <person name="Gargeya S."/>
            <person name="Fitzgerald M."/>
            <person name="Haas B."/>
            <person name="Abouelleil A."/>
            <person name="Alvarado L."/>
            <person name="Arachchi H.M."/>
            <person name="Berlin A."/>
            <person name="Chapman S.B."/>
            <person name="Gearin G."/>
            <person name="Goldberg J."/>
            <person name="Griggs A."/>
            <person name="Gujja S."/>
            <person name="Hansen M."/>
            <person name="Heiman D."/>
            <person name="Howarth C."/>
            <person name="Larimer J."/>
            <person name="Lui A."/>
            <person name="MacDonald P.J.P."/>
            <person name="McCowen C."/>
            <person name="Montmayeur A."/>
            <person name="Murphy C."/>
            <person name="Neiman D."/>
            <person name="Pearson M."/>
            <person name="Priest M."/>
            <person name="Roberts A."/>
            <person name="Saif S."/>
            <person name="Shea T."/>
            <person name="Sisk P."/>
            <person name="Stolte C."/>
            <person name="Sykes S."/>
            <person name="Wortman J."/>
            <person name="Nusbaum C."/>
            <person name="Birren B."/>
        </authorList>
    </citation>
    <scope>NUCLEOTIDE SEQUENCE [LARGE SCALE GENOMIC DNA]</scope>
    <source>
        <strain evidence="2 3">F0438</strain>
    </source>
</reference>
<proteinExistence type="predicted"/>
<keyword evidence="1" id="KW-0732">Signal</keyword>
<dbReference type="HOGENOM" id="CLU_105362_1_0_10"/>
<keyword evidence="3" id="KW-1185">Reference proteome</keyword>
<sequence length="193" mass="21388">MALLLGGKAIAQNAKKARQILDKTAAVIGNKGGATANFTISGGKYGRVPGTISIKGQKFTASTSAVKVWFDGRTQWTYMKSTNEVNISTPNEAQRMAMNPYGFVTMYKSGYNLSMKPSGKNTVVHMKATTAGRSVREMFITINRNYQPVAIKMLQNTSWVSISVSNFRAKNLPDAMFRFNRKDFPRTEVIDLR</sequence>
<evidence type="ECO:0000313" key="3">
    <source>
        <dbReference type="Proteomes" id="UP000016023"/>
    </source>
</evidence>
<organism evidence="2 3">
    <name type="scientific">Prevotella micans F0438</name>
    <dbReference type="NCBI Taxonomy" id="883158"/>
    <lineage>
        <taxon>Bacteria</taxon>
        <taxon>Pseudomonadati</taxon>
        <taxon>Bacteroidota</taxon>
        <taxon>Bacteroidia</taxon>
        <taxon>Bacteroidales</taxon>
        <taxon>Prevotellaceae</taxon>
        <taxon>Prevotella</taxon>
    </lineage>
</organism>